<dbReference type="PROSITE" id="PS51752">
    <property type="entry name" value="JACALIN_LECTIN"/>
    <property type="match status" value="3"/>
</dbReference>
<dbReference type="AlphaFoldDB" id="A0A9R0IM43"/>
<organism evidence="4 5">
    <name type="scientific">Spinacia oleracea</name>
    <name type="common">Spinach</name>
    <dbReference type="NCBI Taxonomy" id="3562"/>
    <lineage>
        <taxon>Eukaryota</taxon>
        <taxon>Viridiplantae</taxon>
        <taxon>Streptophyta</taxon>
        <taxon>Embryophyta</taxon>
        <taxon>Tracheophyta</taxon>
        <taxon>Spermatophyta</taxon>
        <taxon>Magnoliopsida</taxon>
        <taxon>eudicotyledons</taxon>
        <taxon>Gunneridae</taxon>
        <taxon>Pentapetalae</taxon>
        <taxon>Caryophyllales</taxon>
        <taxon>Chenopodiaceae</taxon>
        <taxon>Chenopodioideae</taxon>
        <taxon>Anserineae</taxon>
        <taxon>Spinacia</taxon>
    </lineage>
</organism>
<gene>
    <name evidence="5" type="primary">LOC110790572</name>
</gene>
<dbReference type="InterPro" id="IPR033734">
    <property type="entry name" value="Jacalin-like_lectin_dom_plant"/>
</dbReference>
<dbReference type="Proteomes" id="UP000813463">
    <property type="component" value="Chromosome 2"/>
</dbReference>
<evidence type="ECO:0000313" key="5">
    <source>
        <dbReference type="RefSeq" id="XP_021851045.2"/>
    </source>
</evidence>
<dbReference type="SMART" id="SM00915">
    <property type="entry name" value="Jacalin"/>
    <property type="match status" value="3"/>
</dbReference>
<reference evidence="4" key="1">
    <citation type="journal article" date="2021" name="Nat. Commun.">
        <title>Genomic analyses provide insights into spinach domestication and the genetic basis of agronomic traits.</title>
        <authorList>
            <person name="Cai X."/>
            <person name="Sun X."/>
            <person name="Xu C."/>
            <person name="Sun H."/>
            <person name="Wang X."/>
            <person name="Ge C."/>
            <person name="Zhang Z."/>
            <person name="Wang Q."/>
            <person name="Fei Z."/>
            <person name="Jiao C."/>
            <person name="Wang Q."/>
        </authorList>
    </citation>
    <scope>NUCLEOTIDE SEQUENCE [LARGE SCALE GENOMIC DNA]</scope>
    <source>
        <strain evidence="4">cv. Varoflay</strain>
    </source>
</reference>
<sequence length="523" mass="57812">MNLEGKSFGPWGGQRGYRWDDGVYSGVRQVVISSSSVGIHCIQFEYDKNGHAIWSDKHGANSGTRSDQIKLDYPTQFLISISGYYGSITEGGSVIVRSLFLETNRKTYGPFGIEQGAPFSLPVTGEMLVGFHGWSSIYLDSIGVYVKSHHQTVQTKLLETQRMIPTSHVSRVPGISKKVLSFGPWGGDGGMIFDDGIYTGVREVHLTRSGGLVSIRVCYDQNGKMVWGNKHGGSGGLKHDKIVFDYPYEMLTHITGYYGSMILRGPTVVKSITFHTNKRSYGPFGDPQGFSFSTGSIGAVVGFHGKNGYFVHCIGVHVLDNISVLPQSYPDPYDMPILKNSEVVWGVPRQPDLYESGPWGGEGGKLWDDGVYSGVKKIILTRGDAISSIQIQYDQHGQPVWSSLHGIPYDACTYHIKIDYPYEVLTGISGNYDVLVGDMQRRIIRSVTFHTSKAKYGPYGKPIGTYFSSVNKEGKIVGFHGRSGTFLDAIGVHMQHWVSDELSHGPYSPERGGIRNMLHKFYK</sequence>
<keyword evidence="4" id="KW-1185">Reference proteome</keyword>
<dbReference type="SUPFAM" id="SSF51101">
    <property type="entry name" value="Mannose-binding lectins"/>
    <property type="match status" value="3"/>
</dbReference>
<dbReference type="InterPro" id="IPR036404">
    <property type="entry name" value="Jacalin-like_lectin_dom_sf"/>
</dbReference>
<evidence type="ECO:0000313" key="4">
    <source>
        <dbReference type="Proteomes" id="UP000813463"/>
    </source>
</evidence>
<keyword evidence="2" id="KW-0430">Lectin</keyword>
<protein>
    <submittedName>
        <fullName evidence="5">Jacalin-related lectin 3</fullName>
    </submittedName>
</protein>
<feature type="domain" description="Jacalin-type lectin" evidence="3">
    <location>
        <begin position="179"/>
        <end position="320"/>
    </location>
</feature>
<dbReference type="KEGG" id="soe:110790572"/>
<proteinExistence type="inferred from homology"/>
<accession>A0A9R0IM43</accession>
<evidence type="ECO:0000256" key="2">
    <source>
        <dbReference type="ARBA" id="ARBA00022734"/>
    </source>
</evidence>
<dbReference type="PANTHER" id="PTHR47293">
    <property type="entry name" value="JACALIN-RELATED LECTIN 3"/>
    <property type="match status" value="1"/>
</dbReference>
<feature type="domain" description="Jacalin-type lectin" evidence="3">
    <location>
        <begin position="353"/>
        <end position="496"/>
    </location>
</feature>
<dbReference type="RefSeq" id="XP_021851045.2">
    <property type="nucleotide sequence ID" value="XM_021995353.2"/>
</dbReference>
<name>A0A9R0IM43_SPIOL</name>
<comment type="similarity">
    <text evidence="1">Belongs to the jacalin lectin family.</text>
</comment>
<dbReference type="GeneID" id="110790572"/>
<dbReference type="InterPro" id="IPR001229">
    <property type="entry name" value="Jacalin-like_lectin_dom"/>
</dbReference>
<dbReference type="PANTHER" id="PTHR47293:SF68">
    <property type="entry name" value="JACALIN-RELATED LECTIN 3"/>
    <property type="match status" value="1"/>
</dbReference>
<evidence type="ECO:0000256" key="1">
    <source>
        <dbReference type="ARBA" id="ARBA00006568"/>
    </source>
</evidence>
<evidence type="ECO:0000259" key="3">
    <source>
        <dbReference type="PROSITE" id="PS51752"/>
    </source>
</evidence>
<reference evidence="5" key="2">
    <citation type="submission" date="2025-08" db="UniProtKB">
        <authorList>
            <consortium name="RefSeq"/>
        </authorList>
    </citation>
    <scope>IDENTIFICATION</scope>
    <source>
        <tissue evidence="5">Leaf</tissue>
    </source>
</reference>
<dbReference type="GO" id="GO:0030246">
    <property type="term" value="F:carbohydrate binding"/>
    <property type="evidence" value="ECO:0007669"/>
    <property type="project" value="UniProtKB-KW"/>
</dbReference>
<dbReference type="Gene3D" id="2.100.10.30">
    <property type="entry name" value="Jacalin-like lectin domain"/>
    <property type="match status" value="3"/>
</dbReference>
<dbReference type="Pfam" id="PF01419">
    <property type="entry name" value="Jacalin"/>
    <property type="match status" value="3"/>
</dbReference>
<feature type="domain" description="Jacalin-type lectin" evidence="3">
    <location>
        <begin position="5"/>
        <end position="148"/>
    </location>
</feature>
<dbReference type="CDD" id="cd09612">
    <property type="entry name" value="Jacalin"/>
    <property type="match status" value="3"/>
</dbReference>